<dbReference type="GO" id="GO:0010468">
    <property type="term" value="P:regulation of gene expression"/>
    <property type="evidence" value="ECO:0007669"/>
    <property type="project" value="TreeGrafter"/>
</dbReference>
<protein>
    <submittedName>
        <fullName evidence="10">Growth factor independent 1A transcription repressor a</fullName>
    </submittedName>
</protein>
<evidence type="ECO:0000256" key="7">
    <source>
        <dbReference type="PROSITE-ProRule" id="PRU00042"/>
    </source>
</evidence>
<dbReference type="STRING" id="8187.ENSLCAP00010048933"/>
<dbReference type="PANTHER" id="PTHR16515">
    <property type="entry name" value="PR DOMAIN ZINC FINGER PROTEIN"/>
    <property type="match status" value="1"/>
</dbReference>
<reference evidence="10" key="3">
    <citation type="submission" date="2025-09" db="UniProtKB">
        <authorList>
            <consortium name="Ensembl"/>
        </authorList>
    </citation>
    <scope>IDENTIFICATION</scope>
</reference>
<evidence type="ECO:0000256" key="8">
    <source>
        <dbReference type="SAM" id="MobiDB-lite"/>
    </source>
</evidence>
<evidence type="ECO:0000256" key="6">
    <source>
        <dbReference type="ARBA" id="ARBA00023242"/>
    </source>
</evidence>
<dbReference type="Ensembl" id="ENSLCAT00010050155.1">
    <property type="protein sequence ID" value="ENSLCAP00010048933.1"/>
    <property type="gene ID" value="ENSLCAG00010022754.1"/>
</dbReference>
<feature type="compositionally biased region" description="Low complexity" evidence="8">
    <location>
        <begin position="46"/>
        <end position="67"/>
    </location>
</feature>
<comment type="subcellular location">
    <subcellularLocation>
        <location evidence="1">Nucleus</location>
    </subcellularLocation>
</comment>
<dbReference type="InParanoid" id="A0A4W6FEB2"/>
<sequence>RKNTSCTVRISQFTRSPLLSLETKSQVEFESSLEPQEDVSAGADRLSPGSRLLSPGSLSSSSPLSCGGSVCDRSSDCDFWRPPSPSSSPDSGKCSTPAAEDGHHFNIPLFPYSWSAYSGSELRHLVQGQYHHHQRLQGHREPHSPVSIYGAEDSGTEPLYAQRGPAAGCYQDYSSTAQQIRRMRDAEQLYVDVKHKPRGAEIKSENDFICSNFESSGSYKCIKCCKVFSTPHGLEVHVRRSHSGTRPFECGVCGKTFGHAVSLDQHRAVHSQVQTPPPRLLHKSLCKHKGLWAPHPGRKGSG</sequence>
<evidence type="ECO:0000256" key="5">
    <source>
        <dbReference type="ARBA" id="ARBA00022833"/>
    </source>
</evidence>
<keyword evidence="2" id="KW-0479">Metal-binding</keyword>
<dbReference type="Gene3D" id="3.30.160.60">
    <property type="entry name" value="Classic Zinc Finger"/>
    <property type="match status" value="2"/>
</dbReference>
<dbReference type="PROSITE" id="PS00028">
    <property type="entry name" value="ZINC_FINGER_C2H2_1"/>
    <property type="match status" value="2"/>
</dbReference>
<keyword evidence="3" id="KW-0677">Repeat</keyword>
<dbReference type="FunFam" id="3.30.160.60:FF:000710">
    <property type="entry name" value="Zinc finger protein 768"/>
    <property type="match status" value="1"/>
</dbReference>
<evidence type="ECO:0000256" key="2">
    <source>
        <dbReference type="ARBA" id="ARBA00022723"/>
    </source>
</evidence>
<evidence type="ECO:0000256" key="4">
    <source>
        <dbReference type="ARBA" id="ARBA00022771"/>
    </source>
</evidence>
<dbReference type="InterPro" id="IPR050331">
    <property type="entry name" value="Zinc_finger"/>
</dbReference>
<accession>A0A4W6FEB2</accession>
<proteinExistence type="predicted"/>
<dbReference type="PANTHER" id="PTHR16515:SF66">
    <property type="entry name" value="C2H2-TYPE DOMAIN-CONTAINING PROTEIN"/>
    <property type="match status" value="1"/>
</dbReference>
<feature type="domain" description="C2H2-type" evidence="9">
    <location>
        <begin position="248"/>
        <end position="275"/>
    </location>
</feature>
<feature type="region of interest" description="Disordered" evidence="8">
    <location>
        <begin position="29"/>
        <end position="67"/>
    </location>
</feature>
<name>A0A4W6FEB2_LATCA</name>
<reference evidence="10" key="2">
    <citation type="submission" date="2025-08" db="UniProtKB">
        <authorList>
            <consortium name="Ensembl"/>
        </authorList>
    </citation>
    <scope>IDENTIFICATION</scope>
</reference>
<dbReference type="InterPro" id="IPR013087">
    <property type="entry name" value="Znf_C2H2_type"/>
</dbReference>
<evidence type="ECO:0000259" key="9">
    <source>
        <dbReference type="PROSITE" id="PS50157"/>
    </source>
</evidence>
<dbReference type="GeneTree" id="ENSGT00940000168333"/>
<evidence type="ECO:0000256" key="3">
    <source>
        <dbReference type="ARBA" id="ARBA00022737"/>
    </source>
</evidence>
<dbReference type="PROSITE" id="PS50157">
    <property type="entry name" value="ZINC_FINGER_C2H2_2"/>
    <property type="match status" value="2"/>
</dbReference>
<keyword evidence="4 7" id="KW-0863">Zinc-finger</keyword>
<dbReference type="SUPFAM" id="SSF57667">
    <property type="entry name" value="beta-beta-alpha zinc fingers"/>
    <property type="match status" value="1"/>
</dbReference>
<keyword evidence="6" id="KW-0539">Nucleus</keyword>
<organism evidence="10 11">
    <name type="scientific">Lates calcarifer</name>
    <name type="common">Barramundi</name>
    <name type="synonym">Holocentrus calcarifer</name>
    <dbReference type="NCBI Taxonomy" id="8187"/>
    <lineage>
        <taxon>Eukaryota</taxon>
        <taxon>Metazoa</taxon>
        <taxon>Chordata</taxon>
        <taxon>Craniata</taxon>
        <taxon>Vertebrata</taxon>
        <taxon>Euteleostomi</taxon>
        <taxon>Actinopterygii</taxon>
        <taxon>Neopterygii</taxon>
        <taxon>Teleostei</taxon>
        <taxon>Neoteleostei</taxon>
        <taxon>Acanthomorphata</taxon>
        <taxon>Carangaria</taxon>
        <taxon>Carangaria incertae sedis</taxon>
        <taxon>Centropomidae</taxon>
        <taxon>Lates</taxon>
    </lineage>
</organism>
<reference evidence="11" key="1">
    <citation type="submission" date="2015-09" db="EMBL/GenBank/DDBJ databases">
        <authorList>
            <person name="Sai Rama Sridatta P."/>
        </authorList>
    </citation>
    <scope>NUCLEOTIDE SEQUENCE [LARGE SCALE GENOMIC DNA]</scope>
</reference>
<evidence type="ECO:0000313" key="11">
    <source>
        <dbReference type="Proteomes" id="UP000314980"/>
    </source>
</evidence>
<dbReference type="InterPro" id="IPR036236">
    <property type="entry name" value="Znf_C2H2_sf"/>
</dbReference>
<evidence type="ECO:0000313" key="10">
    <source>
        <dbReference type="Ensembl" id="ENSLCAP00010048933.1"/>
    </source>
</evidence>
<feature type="domain" description="C2H2-type" evidence="9">
    <location>
        <begin position="219"/>
        <end position="247"/>
    </location>
</feature>
<dbReference type="FunFam" id="3.30.160.60:FF:000489">
    <property type="entry name" value="Zinc finger protein Gfi-1"/>
    <property type="match status" value="1"/>
</dbReference>
<keyword evidence="5" id="KW-0862">Zinc</keyword>
<dbReference type="Proteomes" id="UP000314980">
    <property type="component" value="Unassembled WGS sequence"/>
</dbReference>
<dbReference type="SMART" id="SM00355">
    <property type="entry name" value="ZnF_C2H2"/>
    <property type="match status" value="2"/>
</dbReference>
<evidence type="ECO:0000256" key="1">
    <source>
        <dbReference type="ARBA" id="ARBA00004123"/>
    </source>
</evidence>
<dbReference type="GO" id="GO:0005634">
    <property type="term" value="C:nucleus"/>
    <property type="evidence" value="ECO:0007669"/>
    <property type="project" value="UniProtKB-SubCell"/>
</dbReference>
<dbReference type="AlphaFoldDB" id="A0A4W6FEB2"/>
<dbReference type="GO" id="GO:0008270">
    <property type="term" value="F:zinc ion binding"/>
    <property type="evidence" value="ECO:0007669"/>
    <property type="project" value="UniProtKB-KW"/>
</dbReference>
<keyword evidence="11" id="KW-1185">Reference proteome</keyword>